<gene>
    <name evidence="2" type="ORF">N1851_014131</name>
</gene>
<evidence type="ECO:0000313" key="3">
    <source>
        <dbReference type="Proteomes" id="UP001174136"/>
    </source>
</evidence>
<accession>A0AA47MUX6</accession>
<keyword evidence="3" id="KW-1185">Reference proteome</keyword>
<dbReference type="Proteomes" id="UP001174136">
    <property type="component" value="Unassembled WGS sequence"/>
</dbReference>
<proteinExistence type="predicted"/>
<sequence length="201" mass="22858">MMPEGFKCSELSQVQRNYLTQNTKHKVDEIKEDDPELARLLCVILRQRKTDNYWITYRNSRLVKGSNSSCQIETTSQRIQRRKKKAELSIVKLVHEEAFSDEIKSLKLKKVAAKDSKLFKLSPFLDEEGILREDACGGSPEKPLMWRLAEENRHTGAQCGACPFLVRKGHAPHWEGLPKPALEPPAAVADSHLNAGPPEWQ</sequence>
<name>A0AA47MUX6_MERPO</name>
<organism evidence="2 3">
    <name type="scientific">Merluccius polli</name>
    <name type="common">Benguela hake</name>
    <name type="synonym">Merluccius cadenati</name>
    <dbReference type="NCBI Taxonomy" id="89951"/>
    <lineage>
        <taxon>Eukaryota</taxon>
        <taxon>Metazoa</taxon>
        <taxon>Chordata</taxon>
        <taxon>Craniata</taxon>
        <taxon>Vertebrata</taxon>
        <taxon>Euteleostomi</taxon>
        <taxon>Actinopterygii</taxon>
        <taxon>Neopterygii</taxon>
        <taxon>Teleostei</taxon>
        <taxon>Neoteleostei</taxon>
        <taxon>Acanthomorphata</taxon>
        <taxon>Zeiogadaria</taxon>
        <taxon>Gadariae</taxon>
        <taxon>Gadiformes</taxon>
        <taxon>Gadoidei</taxon>
        <taxon>Merlucciidae</taxon>
        <taxon>Merluccius</taxon>
    </lineage>
</organism>
<feature type="region of interest" description="Disordered" evidence="1">
    <location>
        <begin position="173"/>
        <end position="201"/>
    </location>
</feature>
<reference evidence="2" key="1">
    <citation type="journal article" date="2023" name="Front. Mar. Sci.">
        <title>A new Merluccius polli reference genome to investigate the effects of global change in West African waters.</title>
        <authorList>
            <person name="Mateo J.L."/>
            <person name="Blanco-Fernandez C."/>
            <person name="Garcia-Vazquez E."/>
            <person name="Machado-Schiaffino G."/>
        </authorList>
    </citation>
    <scope>NUCLEOTIDE SEQUENCE</scope>
    <source>
        <strain evidence="2">C29</strain>
        <tissue evidence="2">Fin</tissue>
    </source>
</reference>
<comment type="caution">
    <text evidence="2">The sequence shown here is derived from an EMBL/GenBank/DDBJ whole genome shotgun (WGS) entry which is preliminary data.</text>
</comment>
<evidence type="ECO:0000256" key="1">
    <source>
        <dbReference type="SAM" id="MobiDB-lite"/>
    </source>
</evidence>
<dbReference type="AlphaFoldDB" id="A0AA47MUX6"/>
<dbReference type="EMBL" id="JAOPHQ010002567">
    <property type="protein sequence ID" value="KAK0146559.1"/>
    <property type="molecule type" value="Genomic_DNA"/>
</dbReference>
<evidence type="ECO:0000313" key="2">
    <source>
        <dbReference type="EMBL" id="KAK0146559.1"/>
    </source>
</evidence>
<protein>
    <submittedName>
        <fullName evidence="2">Uncharacterized protein</fullName>
    </submittedName>
</protein>